<gene>
    <name evidence="3" type="ORF">GCM10011372_04030</name>
</gene>
<dbReference type="Proteomes" id="UP000636956">
    <property type="component" value="Unassembled WGS sequence"/>
</dbReference>
<sequence>MRNTNRITRASETDNPNSSNPTSPATPPATSRRELRRRRIGRRRFIVAGAIAAAGLVVGTGFTVQGAAETQARIEATQALNYAGTLHGEQVGAHRTIAAARILDNAEDTISVANAALAEAEGKVDASGLASSVASLNEYRSIPVDEVADLAKATRAEAEKTAAAAAAWDKARAEAAAAAAAAAAAELAAANTPDGARAFAADLAASQYGWGADQFQCLNNLWQRESGWSYTAYNASSGATGIPQALPGSKMATAGADWATNARTQITWGLGYVRAAYGTPCSAWSHSQAVNWY</sequence>
<reference evidence="3" key="1">
    <citation type="journal article" date="2014" name="Int. J. Syst. Evol. Microbiol.">
        <title>Complete genome sequence of Corynebacterium casei LMG S-19264T (=DSM 44701T), isolated from a smear-ripened cheese.</title>
        <authorList>
            <consortium name="US DOE Joint Genome Institute (JGI-PGF)"/>
            <person name="Walter F."/>
            <person name="Albersmeier A."/>
            <person name="Kalinowski J."/>
            <person name="Ruckert C."/>
        </authorList>
    </citation>
    <scope>NUCLEOTIDE SEQUENCE</scope>
    <source>
        <strain evidence="3">CGMCC 1.8984</strain>
    </source>
</reference>
<accession>A0A917PBG7</accession>
<feature type="transmembrane region" description="Helical" evidence="2">
    <location>
        <begin position="45"/>
        <end position="64"/>
    </location>
</feature>
<keyword evidence="2" id="KW-1133">Transmembrane helix</keyword>
<evidence type="ECO:0000256" key="1">
    <source>
        <dbReference type="SAM" id="MobiDB-lite"/>
    </source>
</evidence>
<comment type="caution">
    <text evidence="3">The sequence shown here is derived from an EMBL/GenBank/DDBJ whole genome shotgun (WGS) entry which is preliminary data.</text>
</comment>
<dbReference type="InterPro" id="IPR006311">
    <property type="entry name" value="TAT_signal"/>
</dbReference>
<name>A0A917PBG7_9MICO</name>
<evidence type="ECO:0000313" key="3">
    <source>
        <dbReference type="EMBL" id="GGJ69428.1"/>
    </source>
</evidence>
<reference evidence="3" key="2">
    <citation type="submission" date="2020-09" db="EMBL/GenBank/DDBJ databases">
        <authorList>
            <person name="Sun Q."/>
            <person name="Zhou Y."/>
        </authorList>
    </citation>
    <scope>NUCLEOTIDE SEQUENCE</scope>
    <source>
        <strain evidence="3">CGMCC 1.8984</strain>
    </source>
</reference>
<evidence type="ECO:0000313" key="4">
    <source>
        <dbReference type="Proteomes" id="UP000636956"/>
    </source>
</evidence>
<evidence type="ECO:0000256" key="2">
    <source>
        <dbReference type="SAM" id="Phobius"/>
    </source>
</evidence>
<keyword evidence="4" id="KW-1185">Reference proteome</keyword>
<dbReference type="SUPFAM" id="SSF53955">
    <property type="entry name" value="Lysozyme-like"/>
    <property type="match status" value="1"/>
</dbReference>
<feature type="region of interest" description="Disordered" evidence="1">
    <location>
        <begin position="1"/>
        <end position="37"/>
    </location>
</feature>
<feature type="compositionally biased region" description="Polar residues" evidence="1">
    <location>
        <begin position="1"/>
        <end position="14"/>
    </location>
</feature>
<dbReference type="PROSITE" id="PS51318">
    <property type="entry name" value="TAT"/>
    <property type="match status" value="1"/>
</dbReference>
<keyword evidence="2" id="KW-0472">Membrane</keyword>
<dbReference type="InterPro" id="IPR023346">
    <property type="entry name" value="Lysozyme-like_dom_sf"/>
</dbReference>
<dbReference type="EMBL" id="BMMD01000001">
    <property type="protein sequence ID" value="GGJ69428.1"/>
    <property type="molecule type" value="Genomic_DNA"/>
</dbReference>
<dbReference type="RefSeq" id="WP_229662028.1">
    <property type="nucleotide sequence ID" value="NZ_BAABFW010000041.1"/>
</dbReference>
<protein>
    <recommendedName>
        <fullName evidence="5">Phospholipase</fullName>
    </recommendedName>
</protein>
<dbReference type="AlphaFoldDB" id="A0A917PBG7"/>
<proteinExistence type="predicted"/>
<organism evidence="3 4">
    <name type="scientific">Agromyces bauzanensis</name>
    <dbReference type="NCBI Taxonomy" id="1308924"/>
    <lineage>
        <taxon>Bacteria</taxon>
        <taxon>Bacillati</taxon>
        <taxon>Actinomycetota</taxon>
        <taxon>Actinomycetes</taxon>
        <taxon>Micrococcales</taxon>
        <taxon>Microbacteriaceae</taxon>
        <taxon>Agromyces</taxon>
    </lineage>
</organism>
<keyword evidence="2" id="KW-0812">Transmembrane</keyword>
<evidence type="ECO:0008006" key="5">
    <source>
        <dbReference type="Google" id="ProtNLM"/>
    </source>
</evidence>